<dbReference type="PANTHER" id="PTHR22726:SF1">
    <property type="entry name" value="METALLOENDOPEPTIDASE OMA1, MITOCHONDRIAL"/>
    <property type="match status" value="1"/>
</dbReference>
<dbReference type="EMBL" id="JBHTKA010000003">
    <property type="protein sequence ID" value="MFD1000214.1"/>
    <property type="molecule type" value="Genomic_DNA"/>
</dbReference>
<comment type="caution">
    <text evidence="8">The sequence shown here is derived from an EMBL/GenBank/DDBJ whole genome shotgun (WGS) entry which is preliminary data.</text>
</comment>
<dbReference type="Pfam" id="PF01435">
    <property type="entry name" value="Peptidase_M48"/>
    <property type="match status" value="1"/>
</dbReference>
<name>A0ABW3K254_9BACT</name>
<dbReference type="GO" id="GO:0008237">
    <property type="term" value="F:metallopeptidase activity"/>
    <property type="evidence" value="ECO:0007669"/>
    <property type="project" value="UniProtKB-KW"/>
</dbReference>
<feature type="domain" description="Peptidase M48" evidence="7">
    <location>
        <begin position="92"/>
        <end position="314"/>
    </location>
</feature>
<protein>
    <submittedName>
        <fullName evidence="8">M48 family metalloprotease</fullName>
        <ecNumber evidence="8">3.4.24.-</ecNumber>
    </submittedName>
</protein>
<dbReference type="PANTHER" id="PTHR22726">
    <property type="entry name" value="METALLOENDOPEPTIDASE OMA1"/>
    <property type="match status" value="1"/>
</dbReference>
<keyword evidence="6 8" id="KW-0482">Metalloprotease</keyword>
<sequence>MHCGNIFLSILFTFLAITCLGQYEHNYKIRKISSSNSVAMIQRLEDMFETEKQTDFKDYQRDPIVQSINIERFIALKKSVKQGYFLEDDTLQQFVKAVIERIVQANGLSEQTKRYAFIADNAARSASCHGKGIFIVNVGLLAAINKEDQLAFVLAHEIAHDELGHIREKILLERNVKLQAKSKKFTKQVFDYNNDIDLEELEEYRNTAYHVMRHSRSAETQADSLGLLYLSKAGYQKTGALELLELLKEGDKPKYEIGIDFFLPFDSPQYPFQTYWLNEKPGVYNVLRKGSTNVFSYDSLLTHPDLKRRQAYLNAANYEVANYTSRTETNSSVSIAISELQIIHSSLRAGKFDLTLYYAMQMLKKYPDNAFVTSRIGIALLNSLLAKDDNVFRNIVSPYTGTYNEEQRLMNNFLYNLERKELGEVAYHFMKRKDHFNPNERGHYYLLWRLCDLTYRYDEKNSVAKLYNSKFNSDITAFSFKKK</sequence>
<keyword evidence="9" id="KW-1185">Reference proteome</keyword>
<reference evidence="9" key="1">
    <citation type="journal article" date="2019" name="Int. J. Syst. Evol. Microbiol.">
        <title>The Global Catalogue of Microorganisms (GCM) 10K type strain sequencing project: providing services to taxonomists for standard genome sequencing and annotation.</title>
        <authorList>
            <consortium name="The Broad Institute Genomics Platform"/>
            <consortium name="The Broad Institute Genome Sequencing Center for Infectious Disease"/>
            <person name="Wu L."/>
            <person name="Ma J."/>
        </authorList>
    </citation>
    <scope>NUCLEOTIDE SEQUENCE [LARGE SCALE GENOMIC DNA]</scope>
    <source>
        <strain evidence="9">CCUG 58938</strain>
    </source>
</reference>
<gene>
    <name evidence="8" type="ORF">ACFQ21_12905</name>
</gene>
<evidence type="ECO:0000256" key="2">
    <source>
        <dbReference type="ARBA" id="ARBA00022670"/>
    </source>
</evidence>
<keyword evidence="5" id="KW-0862">Zinc</keyword>
<keyword evidence="2" id="KW-0645">Protease</keyword>
<dbReference type="EC" id="3.4.24.-" evidence="8"/>
<dbReference type="InterPro" id="IPR001915">
    <property type="entry name" value="Peptidase_M48"/>
</dbReference>
<evidence type="ECO:0000256" key="5">
    <source>
        <dbReference type="ARBA" id="ARBA00022833"/>
    </source>
</evidence>
<dbReference type="InterPro" id="IPR051156">
    <property type="entry name" value="Mito/Outer_Membr_Metalloprot"/>
</dbReference>
<comment type="cofactor">
    <cofactor evidence="1">
        <name>Zn(2+)</name>
        <dbReference type="ChEBI" id="CHEBI:29105"/>
    </cofactor>
</comment>
<evidence type="ECO:0000313" key="8">
    <source>
        <dbReference type="EMBL" id="MFD1000214.1"/>
    </source>
</evidence>
<dbReference type="Gene3D" id="3.30.2010.10">
    <property type="entry name" value="Metalloproteases ('zincins'), catalytic domain"/>
    <property type="match status" value="1"/>
</dbReference>
<evidence type="ECO:0000256" key="1">
    <source>
        <dbReference type="ARBA" id="ARBA00001947"/>
    </source>
</evidence>
<dbReference type="Proteomes" id="UP001597112">
    <property type="component" value="Unassembled WGS sequence"/>
</dbReference>
<evidence type="ECO:0000256" key="6">
    <source>
        <dbReference type="ARBA" id="ARBA00023049"/>
    </source>
</evidence>
<evidence type="ECO:0000256" key="4">
    <source>
        <dbReference type="ARBA" id="ARBA00022801"/>
    </source>
</evidence>
<accession>A0ABW3K254</accession>
<keyword evidence="4 8" id="KW-0378">Hydrolase</keyword>
<keyword evidence="3" id="KW-0479">Metal-binding</keyword>
<evidence type="ECO:0000256" key="3">
    <source>
        <dbReference type="ARBA" id="ARBA00022723"/>
    </source>
</evidence>
<evidence type="ECO:0000259" key="7">
    <source>
        <dbReference type="Pfam" id="PF01435"/>
    </source>
</evidence>
<organism evidence="8 9">
    <name type="scientific">Ohtaekwangia kribbensis</name>
    <dbReference type="NCBI Taxonomy" id="688913"/>
    <lineage>
        <taxon>Bacteria</taxon>
        <taxon>Pseudomonadati</taxon>
        <taxon>Bacteroidota</taxon>
        <taxon>Cytophagia</taxon>
        <taxon>Cytophagales</taxon>
        <taxon>Fulvivirgaceae</taxon>
        <taxon>Ohtaekwangia</taxon>
    </lineage>
</organism>
<proteinExistence type="predicted"/>
<evidence type="ECO:0000313" key="9">
    <source>
        <dbReference type="Proteomes" id="UP001597112"/>
    </source>
</evidence>
<dbReference type="RefSeq" id="WP_377579611.1">
    <property type="nucleotide sequence ID" value="NZ_JBHTKA010000003.1"/>
</dbReference>